<reference evidence="2 3" key="1">
    <citation type="journal article" date="2020" name="ISME J.">
        <title>Uncovering the hidden diversity of litter-decomposition mechanisms in mushroom-forming fungi.</title>
        <authorList>
            <person name="Floudas D."/>
            <person name="Bentzer J."/>
            <person name="Ahren D."/>
            <person name="Johansson T."/>
            <person name="Persson P."/>
            <person name="Tunlid A."/>
        </authorList>
    </citation>
    <scope>NUCLEOTIDE SEQUENCE [LARGE SCALE GENOMIC DNA]</scope>
    <source>
        <strain evidence="2 3">CBS 146.42</strain>
    </source>
</reference>
<feature type="region of interest" description="Disordered" evidence="1">
    <location>
        <begin position="77"/>
        <end position="97"/>
    </location>
</feature>
<accession>A0A8H5FS52</accession>
<dbReference type="Proteomes" id="UP000559027">
    <property type="component" value="Unassembled WGS sequence"/>
</dbReference>
<keyword evidence="3" id="KW-1185">Reference proteome</keyword>
<evidence type="ECO:0000313" key="2">
    <source>
        <dbReference type="EMBL" id="KAF5347635.1"/>
    </source>
</evidence>
<dbReference type="AlphaFoldDB" id="A0A8H5FS52"/>
<proteinExistence type="predicted"/>
<comment type="caution">
    <text evidence="2">The sequence shown here is derived from an EMBL/GenBank/DDBJ whole genome shotgun (WGS) entry which is preliminary data.</text>
</comment>
<evidence type="ECO:0000313" key="3">
    <source>
        <dbReference type="Proteomes" id="UP000559027"/>
    </source>
</evidence>
<protein>
    <submittedName>
        <fullName evidence="2">Uncharacterized protein</fullName>
    </submittedName>
</protein>
<sequence length="97" mass="10640">MARHRNEFSPGSQVHPDLSRYLATSSHMLKVVMLRDLEESDIVPLMQDLVLMKIPILEILLGKVNTGFVDQVVAQSGTADTPGECSTKSKNNTGFAL</sequence>
<dbReference type="EMBL" id="JAACJO010000024">
    <property type="protein sequence ID" value="KAF5347635.1"/>
    <property type="molecule type" value="Genomic_DNA"/>
</dbReference>
<evidence type="ECO:0000256" key="1">
    <source>
        <dbReference type="SAM" id="MobiDB-lite"/>
    </source>
</evidence>
<name>A0A8H5FS52_9AGAR</name>
<organism evidence="2 3">
    <name type="scientific">Leucocoprinus leucothites</name>
    <dbReference type="NCBI Taxonomy" id="201217"/>
    <lineage>
        <taxon>Eukaryota</taxon>
        <taxon>Fungi</taxon>
        <taxon>Dikarya</taxon>
        <taxon>Basidiomycota</taxon>
        <taxon>Agaricomycotina</taxon>
        <taxon>Agaricomycetes</taxon>
        <taxon>Agaricomycetidae</taxon>
        <taxon>Agaricales</taxon>
        <taxon>Agaricineae</taxon>
        <taxon>Agaricaceae</taxon>
        <taxon>Leucocoprinus</taxon>
    </lineage>
</organism>
<gene>
    <name evidence="2" type="ORF">D9756_010713</name>
</gene>